<dbReference type="RefSeq" id="WP_289963230.1">
    <property type="nucleotide sequence ID" value="NZ_JAUEOZ010000002.1"/>
</dbReference>
<name>A0ABT7Y554_9VIBR</name>
<keyword evidence="2" id="KW-1185">Reference proteome</keyword>
<evidence type="ECO:0000313" key="1">
    <source>
        <dbReference type="EMBL" id="MDN2483171.1"/>
    </source>
</evidence>
<protein>
    <submittedName>
        <fullName evidence="1">Type II toxin-antitoxin system RelE/ParE family toxin</fullName>
    </submittedName>
</protein>
<gene>
    <name evidence="1" type="ORF">QWJ08_17640</name>
</gene>
<dbReference type="Proteomes" id="UP001169719">
    <property type="component" value="Unassembled WGS sequence"/>
</dbReference>
<comment type="caution">
    <text evidence="1">The sequence shown here is derived from an EMBL/GenBank/DDBJ whole genome shotgun (WGS) entry which is preliminary data.</text>
</comment>
<dbReference type="Pfam" id="PF05973">
    <property type="entry name" value="Gp49"/>
    <property type="match status" value="1"/>
</dbReference>
<accession>A0ABT7Y554</accession>
<evidence type="ECO:0000313" key="2">
    <source>
        <dbReference type="Proteomes" id="UP001169719"/>
    </source>
</evidence>
<dbReference type="EMBL" id="JAUEOZ010000002">
    <property type="protein sequence ID" value="MDN2483171.1"/>
    <property type="molecule type" value="Genomic_DNA"/>
</dbReference>
<reference evidence="1" key="1">
    <citation type="submission" date="2024-05" db="EMBL/GenBank/DDBJ databases">
        <title>Genome Sequences of Four Agar- Degrading Marine Bacteria.</title>
        <authorList>
            <person name="Phillips E.K."/>
            <person name="Shaffer J.C."/>
            <person name="Henson M.W."/>
            <person name="Temperton B."/>
            <person name="Thrash C.J."/>
            <person name="Martin M.O."/>
        </authorList>
    </citation>
    <scope>NUCLEOTIDE SEQUENCE</scope>
    <source>
        <strain evidence="1">EKP203</strain>
    </source>
</reference>
<dbReference type="InterPro" id="IPR009241">
    <property type="entry name" value="HigB-like"/>
</dbReference>
<organism evidence="1 2">
    <name type="scientific">Vibrio agarivorans</name>
    <dbReference type="NCBI Taxonomy" id="153622"/>
    <lineage>
        <taxon>Bacteria</taxon>
        <taxon>Pseudomonadati</taxon>
        <taxon>Pseudomonadota</taxon>
        <taxon>Gammaproteobacteria</taxon>
        <taxon>Vibrionales</taxon>
        <taxon>Vibrionaceae</taxon>
        <taxon>Vibrio</taxon>
    </lineage>
</organism>
<sequence>MWVLLNRPIFIEWFKSLNSNDKINVRASLSLLEELGPTLTRPHADTLKGTKLSNLKELRVQSDGKPIRIFFAFDPIRQCIILCGGDKSKDKRFYKKMILIADAEFQEHLQELNDEQSTNERTR</sequence>
<proteinExistence type="predicted"/>